<dbReference type="Gene3D" id="3.40.50.720">
    <property type="entry name" value="NAD(P)-binding Rossmann-like Domain"/>
    <property type="match status" value="1"/>
</dbReference>
<evidence type="ECO:0000256" key="1">
    <source>
        <dbReference type="ARBA" id="ARBA00006484"/>
    </source>
</evidence>
<comment type="caution">
    <text evidence="3">The sequence shown here is derived from an EMBL/GenBank/DDBJ whole genome shotgun (WGS) entry which is preliminary data.</text>
</comment>
<dbReference type="Pfam" id="PF13561">
    <property type="entry name" value="adh_short_C2"/>
    <property type="match status" value="1"/>
</dbReference>
<evidence type="ECO:0000256" key="2">
    <source>
        <dbReference type="ARBA" id="ARBA00023002"/>
    </source>
</evidence>
<keyword evidence="2" id="KW-0560">Oxidoreductase</keyword>
<organism evidence="3 4">
    <name type="scientific">Candidatus Clostridium eludens</name>
    <dbReference type="NCBI Taxonomy" id="3381663"/>
    <lineage>
        <taxon>Bacteria</taxon>
        <taxon>Bacillati</taxon>
        <taxon>Bacillota</taxon>
        <taxon>Clostridia</taxon>
        <taxon>Eubacteriales</taxon>
        <taxon>Clostridiaceae</taxon>
        <taxon>Clostridium</taxon>
    </lineage>
</organism>
<dbReference type="InterPro" id="IPR036291">
    <property type="entry name" value="NAD(P)-bd_dom_sf"/>
</dbReference>
<dbReference type="PROSITE" id="PS00061">
    <property type="entry name" value="ADH_SHORT"/>
    <property type="match status" value="1"/>
</dbReference>
<gene>
    <name evidence="3" type="ORF">ACJDU8_01480</name>
</gene>
<evidence type="ECO:0000313" key="4">
    <source>
        <dbReference type="Proteomes" id="UP001623660"/>
    </source>
</evidence>
<dbReference type="RefSeq" id="WP_406790378.1">
    <property type="nucleotide sequence ID" value="NZ_JBJHZX010000002.1"/>
</dbReference>
<keyword evidence="4" id="KW-1185">Reference proteome</keyword>
<evidence type="ECO:0000313" key="3">
    <source>
        <dbReference type="EMBL" id="MFL0194253.1"/>
    </source>
</evidence>
<dbReference type="PRINTS" id="PR00080">
    <property type="entry name" value="SDRFAMILY"/>
</dbReference>
<sequence length="299" mass="32726">MKFYYPYLGYKRECKDVPVAFPPQHQPVQPGLEYIMCPRPIFNNPDYRGSGKLQHKVVLITGGDSGIGRAVSLAFAKEGADIAIVYFNEHKDAKETKELVENEGSKCILIPGDLREESFCKQIVEDTISDFGCLDVLINNAGVQFPQSRLEDISTEQLEDTFRTNIFPLFHVTKAALPHLKKGSVIINTASITAYAGSKLLIDYSSTKGAIVSFTRSLSLSLVSRGIRVNGVAPGPVWTPLQPSSYSAEYITTFGTDTPMKRAGQPVELAPVYVYLASDDSTYVTGQIFHVNGGGFIGS</sequence>
<name>A0ABW8SFE5_9CLOT</name>
<proteinExistence type="inferred from homology"/>
<dbReference type="InterPro" id="IPR002347">
    <property type="entry name" value="SDR_fam"/>
</dbReference>
<dbReference type="PRINTS" id="PR00081">
    <property type="entry name" value="GDHRDH"/>
</dbReference>
<dbReference type="NCBIfam" id="NF005214">
    <property type="entry name" value="PRK06701.1"/>
    <property type="match status" value="1"/>
</dbReference>
<dbReference type="EMBL" id="JBJHZX010000002">
    <property type="protein sequence ID" value="MFL0194253.1"/>
    <property type="molecule type" value="Genomic_DNA"/>
</dbReference>
<protein>
    <submittedName>
        <fullName evidence="3">SDR family oxidoreductase</fullName>
    </submittedName>
</protein>
<dbReference type="PANTHER" id="PTHR48107">
    <property type="entry name" value="NADPH-DEPENDENT ALDEHYDE REDUCTASE-LIKE PROTEIN, CHLOROPLASTIC-RELATED"/>
    <property type="match status" value="1"/>
</dbReference>
<comment type="similarity">
    <text evidence="1">Belongs to the short-chain dehydrogenases/reductases (SDR) family.</text>
</comment>
<dbReference type="PANTHER" id="PTHR48107:SF16">
    <property type="entry name" value="NADPH-DEPENDENT ALDEHYDE REDUCTASE 1, CHLOROPLASTIC"/>
    <property type="match status" value="1"/>
</dbReference>
<dbReference type="CDD" id="cd05355">
    <property type="entry name" value="SDR_c1"/>
    <property type="match status" value="1"/>
</dbReference>
<dbReference type="InterPro" id="IPR020904">
    <property type="entry name" value="Sc_DH/Rdtase_CS"/>
</dbReference>
<reference evidence="3 4" key="1">
    <citation type="submission" date="2024-11" db="EMBL/GenBank/DDBJ databases">
        <authorList>
            <person name="Heng Y.C."/>
            <person name="Lim A.C.H."/>
            <person name="Lee J.K.Y."/>
            <person name="Kittelmann S."/>
        </authorList>
    </citation>
    <scope>NUCLEOTIDE SEQUENCE [LARGE SCALE GENOMIC DNA]</scope>
    <source>
        <strain evidence="3 4">WILCCON 0269</strain>
    </source>
</reference>
<dbReference type="Proteomes" id="UP001623660">
    <property type="component" value="Unassembled WGS sequence"/>
</dbReference>
<dbReference type="SUPFAM" id="SSF51735">
    <property type="entry name" value="NAD(P)-binding Rossmann-fold domains"/>
    <property type="match status" value="1"/>
</dbReference>
<accession>A0ABW8SFE5</accession>